<proteinExistence type="predicted"/>
<dbReference type="OrthoDB" id="10426210at2759"/>
<dbReference type="EMBL" id="BMAW01044454">
    <property type="protein sequence ID" value="GFS44807.1"/>
    <property type="molecule type" value="Genomic_DNA"/>
</dbReference>
<gene>
    <name evidence="1" type="ORF">NPIL_566451</name>
</gene>
<accession>A0A8X6MBZ0</accession>
<protein>
    <submittedName>
        <fullName evidence="1">Uncharacterized protein</fullName>
    </submittedName>
</protein>
<name>A0A8X6MBZ0_NEPPI</name>
<comment type="caution">
    <text evidence="1">The sequence shown here is derived from an EMBL/GenBank/DDBJ whole genome shotgun (WGS) entry which is preliminary data.</text>
</comment>
<sequence>MDSSDYIVKSENCIAISSVNSLSLHSYETIFNRRNNPFIYGFVIETPNIVIDTSNPFIDGLDWEENESEASLDEAKLLPQPVMFQDSPIPVNPFTNPFFDLLSFTDPLADLEEEDADFLCYKWILAHQHLFHRQDEQQP</sequence>
<evidence type="ECO:0000313" key="2">
    <source>
        <dbReference type="Proteomes" id="UP000887013"/>
    </source>
</evidence>
<dbReference type="AlphaFoldDB" id="A0A8X6MBZ0"/>
<keyword evidence="2" id="KW-1185">Reference proteome</keyword>
<organism evidence="1 2">
    <name type="scientific">Nephila pilipes</name>
    <name type="common">Giant wood spider</name>
    <name type="synonym">Nephila maculata</name>
    <dbReference type="NCBI Taxonomy" id="299642"/>
    <lineage>
        <taxon>Eukaryota</taxon>
        <taxon>Metazoa</taxon>
        <taxon>Ecdysozoa</taxon>
        <taxon>Arthropoda</taxon>
        <taxon>Chelicerata</taxon>
        <taxon>Arachnida</taxon>
        <taxon>Araneae</taxon>
        <taxon>Araneomorphae</taxon>
        <taxon>Entelegynae</taxon>
        <taxon>Araneoidea</taxon>
        <taxon>Nephilidae</taxon>
        <taxon>Nephila</taxon>
    </lineage>
</organism>
<reference evidence="1" key="1">
    <citation type="submission" date="2020-08" db="EMBL/GenBank/DDBJ databases">
        <title>Multicomponent nature underlies the extraordinary mechanical properties of spider dragline silk.</title>
        <authorList>
            <person name="Kono N."/>
            <person name="Nakamura H."/>
            <person name="Mori M."/>
            <person name="Yoshida Y."/>
            <person name="Ohtoshi R."/>
            <person name="Malay A.D."/>
            <person name="Moran D.A.P."/>
            <person name="Tomita M."/>
            <person name="Numata K."/>
            <person name="Arakawa K."/>
        </authorList>
    </citation>
    <scope>NUCLEOTIDE SEQUENCE</scope>
</reference>
<evidence type="ECO:0000313" key="1">
    <source>
        <dbReference type="EMBL" id="GFS44807.1"/>
    </source>
</evidence>
<dbReference type="Proteomes" id="UP000887013">
    <property type="component" value="Unassembled WGS sequence"/>
</dbReference>